<evidence type="ECO:0000313" key="2">
    <source>
        <dbReference type="EMBL" id="TFB18928.1"/>
    </source>
</evidence>
<dbReference type="CDD" id="cd00093">
    <property type="entry name" value="HTH_XRE"/>
    <property type="match status" value="1"/>
</dbReference>
<dbReference type="InterPro" id="IPR001387">
    <property type="entry name" value="Cro/C1-type_HTH"/>
</dbReference>
<evidence type="ECO:0000313" key="3">
    <source>
        <dbReference type="Proteomes" id="UP000297975"/>
    </source>
</evidence>
<dbReference type="EMBL" id="SOPW01000012">
    <property type="protein sequence ID" value="TFB18928.1"/>
    <property type="molecule type" value="Genomic_DNA"/>
</dbReference>
<dbReference type="OrthoDB" id="252257at2"/>
<comment type="caution">
    <text evidence="2">The sequence shown here is derived from an EMBL/GenBank/DDBJ whole genome shotgun (WGS) entry which is preliminary data.</text>
</comment>
<keyword evidence="3" id="KW-1185">Reference proteome</keyword>
<dbReference type="SMART" id="SM00530">
    <property type="entry name" value="HTH_XRE"/>
    <property type="match status" value="1"/>
</dbReference>
<feature type="domain" description="HTH cro/C1-type" evidence="1">
    <location>
        <begin position="12"/>
        <end position="61"/>
    </location>
</feature>
<dbReference type="GO" id="GO:0003677">
    <property type="term" value="F:DNA binding"/>
    <property type="evidence" value="ECO:0007669"/>
    <property type="project" value="InterPro"/>
</dbReference>
<dbReference type="Pfam" id="PF01381">
    <property type="entry name" value="HTH_3"/>
    <property type="match status" value="1"/>
</dbReference>
<dbReference type="SUPFAM" id="SSF48452">
    <property type="entry name" value="TPR-like"/>
    <property type="match status" value="1"/>
</dbReference>
<dbReference type="PROSITE" id="PS50943">
    <property type="entry name" value="HTH_CROC1"/>
    <property type="match status" value="1"/>
</dbReference>
<evidence type="ECO:0000259" key="1">
    <source>
        <dbReference type="PROSITE" id="PS50943"/>
    </source>
</evidence>
<dbReference type="AlphaFoldDB" id="A0A4Y8II79"/>
<dbReference type="Gene3D" id="1.10.260.40">
    <property type="entry name" value="lambda repressor-like DNA-binding domains"/>
    <property type="match status" value="1"/>
</dbReference>
<gene>
    <name evidence="2" type="ORF">E3U55_11700</name>
</gene>
<proteinExistence type="predicted"/>
<dbReference type="RefSeq" id="WP_134340670.1">
    <property type="nucleotide sequence ID" value="NZ_SOPW01000012.1"/>
</dbReference>
<sequence>MSLVGKMIKWHRNDQGMTQEQLAEGICSVTQLSKIENNQIPANDDLLLAIANRLNIPKEKVLNTVDPSYMSLINKWLNEIHEYNLPGAQETFEQLKKCSLEDEPYDVEFLYYLALFGYLLITNQPKKADKIHRHIKTYEDIFEDVAPYSFHKFYGEFLKNKGLYIDALRHLKEAECILQDIEDPELLMLLAIVNSHLENVLSSNRYARLALKKFQEKLFYSRIIECEIILSANYTFIHEFSMAKEQLNRLVKLIDEKLDPRSVVKIYFHIALIHCLKRELDEAERLLKYSLSVDTDETELIHSRYLISHMYYLKGDLKQAKQYIEAGQKFAEEYALDYYLMKFKVLNYLVEDEKEVLIDYLNKRAIPFLRVTGQAFDMKYYQQLLGILYYKLKKYKKAAEILIVADSRREQLMDFK</sequence>
<name>A0A4Y8II79_9BACI</name>
<dbReference type="InterPro" id="IPR010982">
    <property type="entry name" value="Lambda_DNA-bd_dom_sf"/>
</dbReference>
<reference evidence="2 3" key="1">
    <citation type="submission" date="2019-03" db="EMBL/GenBank/DDBJ databases">
        <authorList>
            <person name="He R.-H."/>
        </authorList>
    </citation>
    <scope>NUCLEOTIDE SEQUENCE [LARGE SCALE GENOMIC DNA]</scope>
    <source>
        <strain evidence="3">SH 714</strain>
    </source>
</reference>
<organism evidence="2 3">
    <name type="scientific">Filobacillus milosensis</name>
    <dbReference type="NCBI Taxonomy" id="94137"/>
    <lineage>
        <taxon>Bacteria</taxon>
        <taxon>Bacillati</taxon>
        <taxon>Bacillota</taxon>
        <taxon>Bacilli</taxon>
        <taxon>Bacillales</taxon>
        <taxon>Bacillaceae</taxon>
        <taxon>Filobacillus</taxon>
    </lineage>
</organism>
<dbReference type="Proteomes" id="UP000297975">
    <property type="component" value="Unassembled WGS sequence"/>
</dbReference>
<dbReference type="Gene3D" id="1.25.40.10">
    <property type="entry name" value="Tetratricopeptide repeat domain"/>
    <property type="match status" value="1"/>
</dbReference>
<dbReference type="SUPFAM" id="SSF47413">
    <property type="entry name" value="lambda repressor-like DNA-binding domains"/>
    <property type="match status" value="1"/>
</dbReference>
<accession>A0A4Y8II79</accession>
<dbReference type="InterPro" id="IPR011990">
    <property type="entry name" value="TPR-like_helical_dom_sf"/>
</dbReference>
<protein>
    <submittedName>
        <fullName evidence="2">XRE family transcriptional regulator</fullName>
    </submittedName>
</protein>